<organism evidence="1 2">
    <name type="scientific">Lacipirellula parvula</name>
    <dbReference type="NCBI Taxonomy" id="2650471"/>
    <lineage>
        <taxon>Bacteria</taxon>
        <taxon>Pseudomonadati</taxon>
        <taxon>Planctomycetota</taxon>
        <taxon>Planctomycetia</taxon>
        <taxon>Pirellulales</taxon>
        <taxon>Lacipirellulaceae</taxon>
        <taxon>Lacipirellula</taxon>
    </lineage>
</organism>
<dbReference type="Proteomes" id="UP000326837">
    <property type="component" value="Chromosome"/>
</dbReference>
<dbReference type="RefSeq" id="WP_152099877.1">
    <property type="nucleotide sequence ID" value="NZ_AP021861.1"/>
</dbReference>
<keyword evidence="2" id="KW-1185">Reference proteome</keyword>
<evidence type="ECO:0000313" key="2">
    <source>
        <dbReference type="Proteomes" id="UP000326837"/>
    </source>
</evidence>
<gene>
    <name evidence="1" type="ORF">PLANPX_3879</name>
</gene>
<accession>A0A5K7XDY2</accession>
<reference evidence="2" key="1">
    <citation type="submission" date="2019-10" db="EMBL/GenBank/DDBJ databases">
        <title>Lacipirellula parvula gen. nov., sp. nov., representing a lineage of planctomycetes widespread in freshwater anoxic habitats, and description of the family Lacipirellulaceae.</title>
        <authorList>
            <person name="Dedysh S.N."/>
            <person name="Kulichevskaya I.S."/>
            <person name="Beletsky A.V."/>
            <person name="Rakitin A.L."/>
            <person name="Mardanov A.V."/>
            <person name="Ivanova A.A."/>
            <person name="Saltykova V.X."/>
            <person name="Rijpstra W.I.C."/>
            <person name="Sinninghe Damste J.S."/>
            <person name="Ravin N.V."/>
        </authorList>
    </citation>
    <scope>NUCLEOTIDE SEQUENCE [LARGE SCALE GENOMIC DNA]</scope>
    <source>
        <strain evidence="2">PX69</strain>
    </source>
</reference>
<protein>
    <submittedName>
        <fullName evidence="1">Uncharacterized protein</fullName>
    </submittedName>
</protein>
<name>A0A5K7XDY2_9BACT</name>
<sequence length="311" mass="34446">MAINAQELAWFVANYTAVTGKAVQRFVCPITLRDDENAELSNGHVLNAALHTASRKTVIQRKDVDGYFGRTIEPLLIDLLNLPMTTPQELLRRVRNWQLTTPQGEQVELFFSDRRAQQRFQQAGVFDGNRNLVATPFLREPKLIPSDIQPMRVSGSTFIPDGVIEGCLLKSAYLALFQRLGYSFVFNPLSNEVRVALAKFYQDGAPPAEARGYFQAFNGCWSVANTGEAIPDTLEDGTVLVHTTGENTSESFQFAISCLFRINGKLISVALPPCLSPTPSSEALDRYKAYLGDQTISQQTHLVQLAAVDSN</sequence>
<dbReference type="EMBL" id="AP021861">
    <property type="protein sequence ID" value="BBO34267.1"/>
    <property type="molecule type" value="Genomic_DNA"/>
</dbReference>
<evidence type="ECO:0000313" key="1">
    <source>
        <dbReference type="EMBL" id="BBO34267.1"/>
    </source>
</evidence>
<dbReference type="KEGG" id="lpav:PLANPX_3879"/>
<dbReference type="AlphaFoldDB" id="A0A5K7XDY2"/>
<proteinExistence type="predicted"/>